<keyword evidence="3" id="KW-0694">RNA-binding</keyword>
<comment type="caution">
    <text evidence="6">The sequence shown here is derived from an EMBL/GenBank/DDBJ whole genome shotgun (WGS) entry which is preliminary data.</text>
</comment>
<dbReference type="GO" id="GO:0003723">
    <property type="term" value="F:RNA binding"/>
    <property type="evidence" value="ECO:0007669"/>
    <property type="project" value="UniProtKB-KW"/>
</dbReference>
<evidence type="ECO:0000313" key="7">
    <source>
        <dbReference type="Proteomes" id="UP000194798"/>
    </source>
</evidence>
<evidence type="ECO:0000256" key="2">
    <source>
        <dbReference type="ARBA" id="ARBA00016109"/>
    </source>
</evidence>
<feature type="domain" description="Csm4 C-terminal" evidence="5">
    <location>
        <begin position="220"/>
        <end position="310"/>
    </location>
</feature>
<reference evidence="6 7" key="1">
    <citation type="submission" date="2016-12" db="EMBL/GenBank/DDBJ databases">
        <title>Thioflexothrix psekupsii D3 genome sequencing and assembly.</title>
        <authorList>
            <person name="Fomenkov A."/>
            <person name="Vincze T."/>
            <person name="Grabovich M."/>
            <person name="Anton B.P."/>
            <person name="Dubinina G."/>
            <person name="Orlova M."/>
            <person name="Belousova E."/>
            <person name="Roberts R.J."/>
        </authorList>
    </citation>
    <scope>NUCLEOTIDE SEQUENCE [LARGE SCALE GENOMIC DNA]</scope>
    <source>
        <strain evidence="6">D3</strain>
    </source>
</reference>
<evidence type="ECO:0000313" key="6">
    <source>
        <dbReference type="EMBL" id="OUD14215.1"/>
    </source>
</evidence>
<name>A0A251X8G5_9GAMM</name>
<dbReference type="AlphaFoldDB" id="A0A251X8G5"/>
<keyword evidence="4" id="KW-0051">Antiviral defense</keyword>
<dbReference type="RefSeq" id="WP_086487997.1">
    <property type="nucleotide sequence ID" value="NZ_MSLT01000012.1"/>
</dbReference>
<protein>
    <recommendedName>
        <fullName evidence="2">CRISPR system Cms protein Csm4</fullName>
    </recommendedName>
</protein>
<dbReference type="OrthoDB" id="7059961at2"/>
<comment type="similarity">
    <text evidence="1">Belongs to the CRISPR-associated Csm4 family.</text>
</comment>
<organism evidence="6 7">
    <name type="scientific">Thioflexithrix psekupsensis</name>
    <dbReference type="NCBI Taxonomy" id="1570016"/>
    <lineage>
        <taxon>Bacteria</taxon>
        <taxon>Pseudomonadati</taxon>
        <taxon>Pseudomonadota</taxon>
        <taxon>Gammaproteobacteria</taxon>
        <taxon>Thiotrichales</taxon>
        <taxon>Thioflexithrix</taxon>
    </lineage>
</organism>
<dbReference type="GO" id="GO:0051607">
    <property type="term" value="P:defense response to virus"/>
    <property type="evidence" value="ECO:0007669"/>
    <property type="project" value="UniProtKB-KW"/>
</dbReference>
<sequence>MNDLILVKQFRLSSAFPKLLIFDYKTQQEKIFYFLPRAVKTSAIPVDKKDSGSIKKMKKIKWIESSLYFASLTERFWQADNLDEMICNTEFILPADQIKQLPSDFKMWKESDNTRVAIDRLTAHSSKGILFEFARLFYADFQQKDVKNNPVKHFKSGLYFFVRFNKPNDTKTQKKFRAVLDLLGDSGIGADRSSGHGLFSAKMMPSHLPFHSAKTNQPAIALSLCAPSQEECYRFFEKAGLEKEKFMQNAAYELVKRGGWIAGSGHRKQTLRLFAEGSYFHTPLEGDIIDVTNTPDYSALRDARGFFIGVPN</sequence>
<evidence type="ECO:0000256" key="3">
    <source>
        <dbReference type="ARBA" id="ARBA00022884"/>
    </source>
</evidence>
<gene>
    <name evidence="6" type="ORF">TPSD3_07750</name>
</gene>
<dbReference type="InterPro" id="IPR005510">
    <property type="entry name" value="Csm4"/>
</dbReference>
<dbReference type="Proteomes" id="UP000194798">
    <property type="component" value="Unassembled WGS sequence"/>
</dbReference>
<evidence type="ECO:0000259" key="5">
    <source>
        <dbReference type="Pfam" id="PF17953"/>
    </source>
</evidence>
<evidence type="ECO:0000256" key="4">
    <source>
        <dbReference type="ARBA" id="ARBA00023118"/>
    </source>
</evidence>
<dbReference type="InterPro" id="IPR040932">
    <property type="entry name" value="Csm4_C"/>
</dbReference>
<accession>A0A251X8G5</accession>
<keyword evidence="7" id="KW-1185">Reference proteome</keyword>
<evidence type="ECO:0000256" key="1">
    <source>
        <dbReference type="ARBA" id="ARBA00005772"/>
    </source>
</evidence>
<dbReference type="Pfam" id="PF17953">
    <property type="entry name" value="Csm4_C"/>
    <property type="match status" value="1"/>
</dbReference>
<dbReference type="EMBL" id="MSLT01000012">
    <property type="protein sequence ID" value="OUD14215.1"/>
    <property type="molecule type" value="Genomic_DNA"/>
</dbReference>
<proteinExistence type="inferred from homology"/>
<dbReference type="NCBIfam" id="TIGR01903">
    <property type="entry name" value="cas5_csm4"/>
    <property type="match status" value="1"/>
</dbReference>